<name>A0A3S0CVA2_9BACL</name>
<organism evidence="2 3">
    <name type="scientific">Paenibacillus whitsoniae</name>
    <dbReference type="NCBI Taxonomy" id="2496558"/>
    <lineage>
        <taxon>Bacteria</taxon>
        <taxon>Bacillati</taxon>
        <taxon>Bacillota</taxon>
        <taxon>Bacilli</taxon>
        <taxon>Bacillales</taxon>
        <taxon>Paenibacillaceae</taxon>
        <taxon>Paenibacillus</taxon>
    </lineage>
</organism>
<evidence type="ECO:0000259" key="1">
    <source>
        <dbReference type="PROSITE" id="PS51819"/>
    </source>
</evidence>
<dbReference type="Pfam" id="PF00903">
    <property type="entry name" value="Glyoxalase"/>
    <property type="match status" value="1"/>
</dbReference>
<dbReference type="SUPFAM" id="SSF54593">
    <property type="entry name" value="Glyoxalase/Bleomycin resistance protein/Dihydroxybiphenyl dioxygenase"/>
    <property type="match status" value="1"/>
</dbReference>
<evidence type="ECO:0000313" key="3">
    <source>
        <dbReference type="Proteomes" id="UP000276128"/>
    </source>
</evidence>
<dbReference type="InterPro" id="IPR029068">
    <property type="entry name" value="Glyas_Bleomycin-R_OHBP_Dase"/>
</dbReference>
<keyword evidence="3" id="KW-1185">Reference proteome</keyword>
<evidence type="ECO:0000313" key="2">
    <source>
        <dbReference type="EMBL" id="RTE09578.1"/>
    </source>
</evidence>
<dbReference type="Gene3D" id="3.10.180.10">
    <property type="entry name" value="2,3-Dihydroxybiphenyl 1,2-Dioxygenase, domain 1"/>
    <property type="match status" value="1"/>
</dbReference>
<dbReference type="InterPro" id="IPR004360">
    <property type="entry name" value="Glyas_Fos-R_dOase_dom"/>
</dbReference>
<dbReference type="PANTHER" id="PTHR36503:SF1">
    <property type="entry name" value="BLR2520 PROTEIN"/>
    <property type="match status" value="1"/>
</dbReference>
<dbReference type="InterPro" id="IPR037523">
    <property type="entry name" value="VOC_core"/>
</dbReference>
<sequence length="184" mass="20801">MAINKRATTYKTSPDRRRFSVIIVLLDFGTNNFVVSECDLALWNKLNVDVITLFVEDLQQAKSFYQEVFDLPVFFEDPNSAVFQFGNMLINLLVETAAHELIEPQVVAKRESGARFQFTIGVENVDAACEELRKRGVDLLNGPMDRPWGIRTASFADPGGHIWEIAHKLSKTDKQNDNDYSSGL</sequence>
<proteinExistence type="predicted"/>
<dbReference type="Proteomes" id="UP000276128">
    <property type="component" value="Unassembled WGS sequence"/>
</dbReference>
<comment type="caution">
    <text evidence="2">The sequence shown here is derived from an EMBL/GenBank/DDBJ whole genome shotgun (WGS) entry which is preliminary data.</text>
</comment>
<dbReference type="OrthoDB" id="9796521at2"/>
<reference evidence="2 3" key="1">
    <citation type="submission" date="2018-12" db="EMBL/GenBank/DDBJ databases">
        <title>Bacillus ochoae sp. nov., Paenibacillus whitsoniae sp. nov., Paenibacillus spiritus sp. nov. Isolated from the Mars Exploration Rover during spacecraft assembly.</title>
        <authorList>
            <person name="Seuylemezian A."/>
            <person name="Vaishampayan P."/>
        </authorList>
    </citation>
    <scope>NUCLEOTIDE SEQUENCE [LARGE SCALE GENOMIC DNA]</scope>
    <source>
        <strain evidence="2 3">MER 54</strain>
    </source>
</reference>
<dbReference type="PANTHER" id="PTHR36503">
    <property type="entry name" value="BLR2520 PROTEIN"/>
    <property type="match status" value="1"/>
</dbReference>
<dbReference type="PROSITE" id="PS51819">
    <property type="entry name" value="VOC"/>
    <property type="match status" value="1"/>
</dbReference>
<feature type="domain" description="VOC" evidence="1">
    <location>
        <begin position="47"/>
        <end position="168"/>
    </location>
</feature>
<accession>A0A3S0CVA2</accession>
<protein>
    <recommendedName>
        <fullName evidence="1">VOC domain-containing protein</fullName>
    </recommendedName>
</protein>
<gene>
    <name evidence="2" type="ORF">EJQ19_11540</name>
</gene>
<dbReference type="EMBL" id="RXHU01000030">
    <property type="protein sequence ID" value="RTE09578.1"/>
    <property type="molecule type" value="Genomic_DNA"/>
</dbReference>
<dbReference type="AlphaFoldDB" id="A0A3S0CVA2"/>